<dbReference type="PANTHER" id="PTHR12801:SF115">
    <property type="entry name" value="FI18136P1-RELATED"/>
    <property type="match status" value="1"/>
</dbReference>
<feature type="region of interest" description="Disordered" evidence="7">
    <location>
        <begin position="29"/>
        <end position="49"/>
    </location>
</feature>
<dbReference type="AlphaFoldDB" id="A0A905QX24"/>
<feature type="compositionally biased region" description="Basic and acidic residues" evidence="7">
    <location>
        <begin position="205"/>
        <end position="220"/>
    </location>
</feature>
<dbReference type="PANTHER" id="PTHR12801">
    <property type="entry name" value="RNA EXONUCLEASE REXO1 / RECO3 FAMILY MEMBER-RELATED"/>
    <property type="match status" value="1"/>
</dbReference>
<dbReference type="SUPFAM" id="SSF53098">
    <property type="entry name" value="Ribonuclease H-like"/>
    <property type="match status" value="1"/>
</dbReference>
<evidence type="ECO:0000313" key="10">
    <source>
        <dbReference type="Proteomes" id="UP000015103"/>
    </source>
</evidence>
<feature type="region of interest" description="Disordered" evidence="7">
    <location>
        <begin position="203"/>
        <end position="227"/>
    </location>
</feature>
<comment type="similarity">
    <text evidence="2">Belongs to the REXO1/REXO3 family.</text>
</comment>
<keyword evidence="10" id="KW-1185">Reference proteome</keyword>
<dbReference type="InterPro" id="IPR031736">
    <property type="entry name" value="REXO1-like_dom"/>
</dbReference>
<feature type="compositionally biased region" description="Basic and acidic residues" evidence="7">
    <location>
        <begin position="316"/>
        <end position="330"/>
    </location>
</feature>
<name>A0A905QX24_RHOPR</name>
<comment type="subcellular location">
    <subcellularLocation>
        <location evidence="1">Nucleus</location>
    </subcellularLocation>
</comment>
<feature type="compositionally biased region" description="Basic residues" evidence="7">
    <location>
        <begin position="331"/>
        <end position="345"/>
    </location>
</feature>
<dbReference type="InterPro" id="IPR036397">
    <property type="entry name" value="RNaseH_sf"/>
</dbReference>
<keyword evidence="5" id="KW-0269">Exonuclease</keyword>
<protein>
    <submittedName>
        <fullName evidence="9">Exonuclease domain-containing protein</fullName>
    </submittedName>
</protein>
<dbReference type="GO" id="GO:0004527">
    <property type="term" value="F:exonuclease activity"/>
    <property type="evidence" value="ECO:0007669"/>
    <property type="project" value="UniProtKB-KW"/>
</dbReference>
<feature type="region of interest" description="Disordered" evidence="7">
    <location>
        <begin position="257"/>
        <end position="403"/>
    </location>
</feature>
<evidence type="ECO:0000256" key="1">
    <source>
        <dbReference type="ARBA" id="ARBA00004123"/>
    </source>
</evidence>
<evidence type="ECO:0000256" key="7">
    <source>
        <dbReference type="SAM" id="MobiDB-lite"/>
    </source>
</evidence>
<dbReference type="EnsemblMetazoa" id="RPRC017817-RA">
    <property type="protein sequence ID" value="RPRC017817-PA"/>
    <property type="gene ID" value="RPRC017817"/>
</dbReference>
<dbReference type="SMART" id="SM00479">
    <property type="entry name" value="EXOIII"/>
    <property type="match status" value="1"/>
</dbReference>
<feature type="compositionally biased region" description="Basic and acidic residues" evidence="7">
    <location>
        <begin position="363"/>
        <end position="380"/>
    </location>
</feature>
<keyword evidence="3" id="KW-0540">Nuclease</keyword>
<dbReference type="GO" id="GO:0005634">
    <property type="term" value="C:nucleus"/>
    <property type="evidence" value="ECO:0007669"/>
    <property type="project" value="UniProtKB-SubCell"/>
</dbReference>
<dbReference type="Proteomes" id="UP000015103">
    <property type="component" value="Unassembled WGS sequence"/>
</dbReference>
<organism evidence="9 10">
    <name type="scientific">Rhodnius prolixus</name>
    <name type="common">Triatomid bug</name>
    <dbReference type="NCBI Taxonomy" id="13249"/>
    <lineage>
        <taxon>Eukaryota</taxon>
        <taxon>Metazoa</taxon>
        <taxon>Ecdysozoa</taxon>
        <taxon>Arthropoda</taxon>
        <taxon>Hexapoda</taxon>
        <taxon>Insecta</taxon>
        <taxon>Pterygota</taxon>
        <taxon>Neoptera</taxon>
        <taxon>Paraneoptera</taxon>
        <taxon>Hemiptera</taxon>
        <taxon>Heteroptera</taxon>
        <taxon>Panheteroptera</taxon>
        <taxon>Cimicomorpha</taxon>
        <taxon>Reduviidae</taxon>
        <taxon>Triatominae</taxon>
        <taxon>Rhodnius</taxon>
    </lineage>
</organism>
<evidence type="ECO:0000313" key="9">
    <source>
        <dbReference type="EnsemblMetazoa" id="RPRC017817-PA"/>
    </source>
</evidence>
<evidence type="ECO:0000256" key="4">
    <source>
        <dbReference type="ARBA" id="ARBA00022801"/>
    </source>
</evidence>
<evidence type="ECO:0000256" key="3">
    <source>
        <dbReference type="ARBA" id="ARBA00022722"/>
    </source>
</evidence>
<feature type="compositionally biased region" description="Low complexity" evidence="7">
    <location>
        <begin position="421"/>
        <end position="435"/>
    </location>
</feature>
<proteinExistence type="inferred from homology"/>
<evidence type="ECO:0000256" key="6">
    <source>
        <dbReference type="ARBA" id="ARBA00023242"/>
    </source>
</evidence>
<keyword evidence="6" id="KW-0539">Nucleus</keyword>
<sequence>MLPSKGFFSNLNCPYFECGSCDRPHCHFKHSKKDKDVNSSENEATGEVSYEKNETLIKQLVNETVKQVLTQQECKDATKEDKLLDTTLILDNVVSSLRNNNPKNNNKELTSTEPITEAQLISKVSYKPTPISELTKRHIPVQYAPTRPNHLMAPRKTPSLNVTYTPSIKTVDGQTNTTSLNQYEPSLISSKAHVSHVTYAPTKLSETKKCDSADSSDDYKPTNLYENFERSNSPLTYIPTQINKELTKQPFEQIKLKSTSTASQPEKKPSTTKAVKSTELHETNDKETFKKSKTLDNKRTASTEDNHHKKHKEKRRPAENHKDRRESNRLHHEHHKSDKHSKYIKHKTDNKISKVERKKSHDQRHLNKEDKKGRVTDNKMKTSVKSKMNSTDDEAIAETSSSSDVELVLDKQTCIVINDTSSSSSSDQISEFNSSGLEDGRISPQPKKRKLSVSGGSLPLLQNPNPVSPPSTLCERWRKARQQVQKSNLTGKLRISSVPNVLSLLNAKDRLLSMAQKPVPPNKKHADEEEVKPHIKRIAHKPTTLDYPKCVLDPEIKLPLSVRQVCLNTMYETYAQFCSPDDAKKNAISTELMVAKRVHLTKTYQNSMAIAVLRIRRNKGEIKDLVEPNESELETGTTAQSVPDFTYGLSLYECFLQYVISEKEYTENGFPMPHPTRKGCAYIQKTARRATVKQPDDPNQRICANCSNQYFVDDSGFPVTENDCFYHWGRLYKFRAANMLQEKYRCCNSEAGSEPCVNARYHVSSIINEDCLEGFVTTSGMSAEPQVYALDCEMCYTKIGLELTRCTMISLDGKIVLDTTVLPSSPILDYCTRFSGITESIIKQCKTTFSQFREQLLSLVKKNTIVVGHSLENDFKVMKVIHKAVVDTSVIFPHKLGLPYKVALRNLVKDKLSLSIQDKESGHDSKEDADACLKLMIRKIKEDAKKRKPRVIISIDK</sequence>
<feature type="compositionally biased region" description="Basic and acidic residues" evidence="7">
    <location>
        <begin position="276"/>
        <end position="307"/>
    </location>
</feature>
<feature type="domain" description="Exonuclease" evidence="8">
    <location>
        <begin position="786"/>
        <end position="945"/>
    </location>
</feature>
<dbReference type="EMBL" id="ACPB03001683">
    <property type="status" value="NOT_ANNOTATED_CDS"/>
    <property type="molecule type" value="Genomic_DNA"/>
</dbReference>
<dbReference type="GO" id="GO:0003676">
    <property type="term" value="F:nucleic acid binding"/>
    <property type="evidence" value="ECO:0007669"/>
    <property type="project" value="InterPro"/>
</dbReference>
<dbReference type="Gene3D" id="3.30.420.10">
    <property type="entry name" value="Ribonuclease H-like superfamily/Ribonuclease H"/>
    <property type="match status" value="1"/>
</dbReference>
<dbReference type="InterPro" id="IPR047021">
    <property type="entry name" value="REXO1/3/4-like"/>
</dbReference>
<evidence type="ECO:0000256" key="2">
    <source>
        <dbReference type="ARBA" id="ARBA00006357"/>
    </source>
</evidence>
<accession>A0A905QX24</accession>
<dbReference type="InterPro" id="IPR013520">
    <property type="entry name" value="Ribonucl_H"/>
</dbReference>
<feature type="region of interest" description="Disordered" evidence="7">
    <location>
        <begin position="420"/>
        <end position="471"/>
    </location>
</feature>
<dbReference type="Pfam" id="PF15870">
    <property type="entry name" value="EloA-BP1"/>
    <property type="match status" value="1"/>
</dbReference>
<dbReference type="InterPro" id="IPR012337">
    <property type="entry name" value="RNaseH-like_sf"/>
</dbReference>
<reference evidence="9" key="1">
    <citation type="submission" date="2022-10" db="UniProtKB">
        <authorList>
            <consortium name="EnsemblMetazoa"/>
        </authorList>
    </citation>
    <scope>IDENTIFICATION</scope>
</reference>
<dbReference type="FunFam" id="3.30.420.10:FF:000031">
    <property type="entry name" value="RNA exonuclease 1"/>
    <property type="match status" value="1"/>
</dbReference>
<dbReference type="GO" id="GO:0010629">
    <property type="term" value="P:negative regulation of gene expression"/>
    <property type="evidence" value="ECO:0007669"/>
    <property type="project" value="UniProtKB-ARBA"/>
</dbReference>
<feature type="compositionally biased region" description="Basic and acidic residues" evidence="7">
    <location>
        <begin position="346"/>
        <end position="355"/>
    </location>
</feature>
<evidence type="ECO:0000256" key="5">
    <source>
        <dbReference type="ARBA" id="ARBA00022839"/>
    </source>
</evidence>
<keyword evidence="4" id="KW-0378">Hydrolase</keyword>
<dbReference type="InterPro" id="IPR034922">
    <property type="entry name" value="REX1-like_exo"/>
</dbReference>
<dbReference type="CDD" id="cd06145">
    <property type="entry name" value="REX1_like"/>
    <property type="match status" value="1"/>
</dbReference>
<evidence type="ECO:0000259" key="8">
    <source>
        <dbReference type="SMART" id="SM00479"/>
    </source>
</evidence>